<proteinExistence type="predicted"/>
<reference evidence="2" key="1">
    <citation type="submission" date="2016-10" db="EMBL/GenBank/DDBJ databases">
        <authorList>
            <person name="Varghese N."/>
            <person name="Submissions S."/>
        </authorList>
    </citation>
    <scope>NUCLEOTIDE SEQUENCE [LARGE SCALE GENOMIC DNA]</scope>
    <source>
        <strain evidence="2">DSM 24729</strain>
    </source>
</reference>
<keyword evidence="2" id="KW-1185">Reference proteome</keyword>
<evidence type="ECO:0008006" key="3">
    <source>
        <dbReference type="Google" id="ProtNLM"/>
    </source>
</evidence>
<gene>
    <name evidence="1" type="ORF">SAMN04487992_104254</name>
</gene>
<protein>
    <recommendedName>
        <fullName evidence="3">Lipoprotein</fullName>
    </recommendedName>
</protein>
<dbReference type="RefSeq" id="WP_074538110.1">
    <property type="nucleotide sequence ID" value="NZ_FNBD01000004.1"/>
</dbReference>
<organism evidence="1 2">
    <name type="scientific">Cellulophaga baltica</name>
    <dbReference type="NCBI Taxonomy" id="76594"/>
    <lineage>
        <taxon>Bacteria</taxon>
        <taxon>Pseudomonadati</taxon>
        <taxon>Bacteroidota</taxon>
        <taxon>Flavobacteriia</taxon>
        <taxon>Flavobacteriales</taxon>
        <taxon>Flavobacteriaceae</taxon>
        <taxon>Cellulophaga</taxon>
    </lineage>
</organism>
<dbReference type="Proteomes" id="UP000182114">
    <property type="component" value="Unassembled WGS sequence"/>
</dbReference>
<dbReference type="EMBL" id="FNBD01000004">
    <property type="protein sequence ID" value="SDE85281.1"/>
    <property type="molecule type" value="Genomic_DNA"/>
</dbReference>
<sequence>MKKGFSILLIVFITYSCKNATNTEEEFGEIPSQELSVSSNAVSNLLKDTATLKSIEAKIDIELVKECSEEGITSFNMDSITDTKKYLDNSIIDNTLGKIPVNGQKDWFLKADEWERFSCYQWEENQNHFLFTLLQKDESCCLTLYLCVADKEGKLLTIRSLGLSGGDGGWYENDWGERKGFGKFKLFHDSYYDEDKFENGVELGITREQEYTELVISLKSKSFQIDTLDYYKTEVFIKK</sequence>
<name>A0A1G7GAZ1_9FLAO</name>
<dbReference type="PROSITE" id="PS51257">
    <property type="entry name" value="PROKAR_LIPOPROTEIN"/>
    <property type="match status" value="1"/>
</dbReference>
<accession>A0A1G7GAZ1</accession>
<dbReference type="AlphaFoldDB" id="A0A1G7GAZ1"/>
<evidence type="ECO:0000313" key="2">
    <source>
        <dbReference type="Proteomes" id="UP000182114"/>
    </source>
</evidence>
<evidence type="ECO:0000313" key="1">
    <source>
        <dbReference type="EMBL" id="SDE85281.1"/>
    </source>
</evidence>